<dbReference type="GO" id="GO:0036503">
    <property type="term" value="P:ERAD pathway"/>
    <property type="evidence" value="ECO:0007669"/>
    <property type="project" value="UniProtKB-ARBA"/>
</dbReference>
<dbReference type="GO" id="GO:0016020">
    <property type="term" value="C:membrane"/>
    <property type="evidence" value="ECO:0007669"/>
    <property type="project" value="InterPro"/>
</dbReference>
<dbReference type="GO" id="GO:0005975">
    <property type="term" value="P:carbohydrate metabolic process"/>
    <property type="evidence" value="ECO:0007669"/>
    <property type="project" value="InterPro"/>
</dbReference>
<dbReference type="STRING" id="1220924.W2SF02"/>
<feature type="region of interest" description="Disordered" evidence="10">
    <location>
        <begin position="681"/>
        <end position="721"/>
    </location>
</feature>
<dbReference type="InterPro" id="IPR001382">
    <property type="entry name" value="Glyco_hydro_47"/>
</dbReference>
<feature type="compositionally biased region" description="Basic and acidic residues" evidence="10">
    <location>
        <begin position="99"/>
        <end position="112"/>
    </location>
</feature>
<dbReference type="Gene3D" id="1.50.10.10">
    <property type="match status" value="3"/>
</dbReference>
<feature type="active site" description="Proton donor" evidence="6">
    <location>
        <position position="641"/>
    </location>
</feature>
<feature type="active site" description="Proton donor" evidence="6">
    <location>
        <position position="297"/>
    </location>
</feature>
<accession>W2SF02</accession>
<dbReference type="eggNOG" id="KOG2204">
    <property type="taxonomic scope" value="Eukaryota"/>
</dbReference>
<dbReference type="EC" id="3.2.1.-" evidence="9"/>
<dbReference type="PANTHER" id="PTHR11742:SF103">
    <property type="entry name" value="ENDOPLASMIC RETICULUM MANNOSIDASE MNL2-RELATED"/>
    <property type="match status" value="1"/>
</dbReference>
<dbReference type="EMBL" id="KB822711">
    <property type="protein sequence ID" value="ETN46613.1"/>
    <property type="molecule type" value="Genomic_DNA"/>
</dbReference>
<dbReference type="PANTHER" id="PTHR11742">
    <property type="entry name" value="MANNOSYL-OLIGOSACCHARIDE ALPHA-1,2-MANNOSIDASE-RELATED"/>
    <property type="match status" value="1"/>
</dbReference>
<feature type="region of interest" description="Disordered" evidence="10">
    <location>
        <begin position="46"/>
        <end position="123"/>
    </location>
</feature>
<feature type="region of interest" description="Disordered" evidence="10">
    <location>
        <begin position="146"/>
        <end position="172"/>
    </location>
</feature>
<dbReference type="OrthoDB" id="10052040at2759"/>
<evidence type="ECO:0000256" key="7">
    <source>
        <dbReference type="PIRSR" id="PIRSR601382-2"/>
    </source>
</evidence>
<dbReference type="GeneID" id="19968138"/>
<dbReference type="UniPathway" id="UPA00378"/>
<protein>
    <recommendedName>
        <fullName evidence="9">alpha-1,2-Mannosidase</fullName>
        <ecNumber evidence="9">3.2.1.-</ecNumber>
    </recommendedName>
</protein>
<proteinExistence type="inferred from homology"/>
<feature type="region of interest" description="Disordered" evidence="10">
    <location>
        <begin position="424"/>
        <end position="467"/>
    </location>
</feature>
<dbReference type="VEuPathDB" id="FungiDB:HMPREF1541_00799"/>
<dbReference type="GO" id="GO:0005509">
    <property type="term" value="F:calcium ion binding"/>
    <property type="evidence" value="ECO:0007669"/>
    <property type="project" value="InterPro"/>
</dbReference>
<comment type="similarity">
    <text evidence="3 9">Belongs to the glycosyl hydrolase 47 family.</text>
</comment>
<dbReference type="PRINTS" id="PR00747">
    <property type="entry name" value="GLYHDRLASE47"/>
</dbReference>
<dbReference type="SUPFAM" id="SSF48225">
    <property type="entry name" value="Seven-hairpin glycosidases"/>
    <property type="match status" value="1"/>
</dbReference>
<feature type="compositionally biased region" description="Basic and acidic residues" evidence="10">
    <location>
        <begin position="446"/>
        <end position="465"/>
    </location>
</feature>
<evidence type="ECO:0000313" key="12">
    <source>
        <dbReference type="Proteomes" id="UP000030752"/>
    </source>
</evidence>
<keyword evidence="9" id="KW-0326">Glycosidase</keyword>
<dbReference type="InterPro" id="IPR012341">
    <property type="entry name" value="6hp_glycosidase-like_sf"/>
</dbReference>
<comment type="pathway">
    <text evidence="2">Protein modification; protein glycosylation.</text>
</comment>
<feature type="compositionally biased region" description="Polar residues" evidence="10">
    <location>
        <begin position="712"/>
        <end position="721"/>
    </location>
</feature>
<feature type="active site" evidence="6">
    <location>
        <position position="520"/>
    </location>
</feature>
<dbReference type="HOGENOM" id="CLU_003818_1_0_1"/>
<evidence type="ECO:0000256" key="9">
    <source>
        <dbReference type="RuleBase" id="RU361193"/>
    </source>
</evidence>
<evidence type="ECO:0000256" key="3">
    <source>
        <dbReference type="ARBA" id="ARBA00007658"/>
    </source>
</evidence>
<dbReference type="InterPro" id="IPR050749">
    <property type="entry name" value="Glycosyl_Hydrolase_47"/>
</dbReference>
<evidence type="ECO:0000256" key="5">
    <source>
        <dbReference type="ARBA" id="ARBA00023157"/>
    </source>
</evidence>
<feature type="active site" evidence="6">
    <location>
        <position position="784"/>
    </location>
</feature>
<evidence type="ECO:0000256" key="6">
    <source>
        <dbReference type="PIRSR" id="PIRSR601382-1"/>
    </source>
</evidence>
<sequence>MFRMRRFRLFVLITVILVGSVYELYHLNNWDVPDLESLAGLHGFKNDGPQAPVNPDQGVPVPVPPPAPPASGPPPAEPAAPEQPPPADPKVDAAPPAAKPEEPETPKIESAKPAKPSSSATSTSIAFAAQKTITGEEFLKKQPQDFELSQQDQGRLDVKPWPQDKPKARWHPQSEHFPVQKVIGMPPGEARALPKIQHSFGSESSTTKKDRLMKQTAVREAFKHAWNGYKTYALPHDELKPLSNDTADPFNGWGATLVDSLDTMWMMGLQDEFEEAVGNVTNIDFKTSTRKDLPLFETTIRYLGGLLGAYDISQAKYPILLEKAVELADVIMGAFDTPNRMPIPFYQWAPSYASQPHRSSSHIVMAELGSLAVELTRLSQITKEEKYYDAIARVTDALEEWQDSTSFPGVWPVKLDSSGCKKPNFDSDHSLDGSTAKGNAGGLAKRQMDDAPKQEPKTEKQDKPAAGEVGIEVGIGEEPAESVSHGEDDEDTFSIDCVKQGLAHEPNAKTHVYSIAAMADSTYEYFPKMHALLGGRTPQYRNMYLNSMDTIRKHFLFRPMIKDEKRDVRFLAKQKIRPNPRGNEKKRETDYEGTHLGCFVGGMFALGSKVFDTPSDMEMAEKLTDGCVWAYESTPLGIMAEEFLLTPCADDKDCPWDEKRWHEHLDPNKQERFEAVERYNAQQKALTEGTTPSSEERLDPASKSKRQDMGGSISNPAPSRTLNVEDEHHEDAGYGHAHAADSGAYFIPKVALSHEKYVAARISEERLPPSYTKIKSRAYKLRPEAIESVFIMYRLTGDQKWRDKGWAMFQAVEPAARTGAGHATVRDVTSQLGEVEDTMESFWLAETLKYFWLLFAEEDVLSLDEWVLNTEAHGMRIPKAGQMG</sequence>
<gene>
    <name evidence="11" type="ORF">HMPREF1541_00799</name>
</gene>
<dbReference type="AlphaFoldDB" id="W2SF02"/>
<feature type="compositionally biased region" description="Polar residues" evidence="10">
    <location>
        <begin position="681"/>
        <end position="693"/>
    </location>
</feature>
<feature type="compositionally biased region" description="Pro residues" evidence="10">
    <location>
        <begin position="61"/>
        <end position="88"/>
    </location>
</feature>
<dbReference type="Proteomes" id="UP000030752">
    <property type="component" value="Unassembled WGS sequence"/>
</dbReference>
<feature type="compositionally biased region" description="Basic and acidic residues" evidence="10">
    <location>
        <begin position="154"/>
        <end position="167"/>
    </location>
</feature>
<evidence type="ECO:0000256" key="2">
    <source>
        <dbReference type="ARBA" id="ARBA00004922"/>
    </source>
</evidence>
<dbReference type="GO" id="GO:0004571">
    <property type="term" value="F:mannosyl-oligosaccharide 1,2-alpha-mannosidase activity"/>
    <property type="evidence" value="ECO:0007669"/>
    <property type="project" value="InterPro"/>
</dbReference>
<dbReference type="InterPro" id="IPR036026">
    <property type="entry name" value="Seven-hairpin_glycosidases"/>
</dbReference>
<evidence type="ECO:0000313" key="11">
    <source>
        <dbReference type="EMBL" id="ETN46613.1"/>
    </source>
</evidence>
<keyword evidence="7" id="KW-0106">Calcium</keyword>
<dbReference type="Pfam" id="PF01532">
    <property type="entry name" value="Glyco_hydro_47"/>
    <property type="match status" value="1"/>
</dbReference>
<keyword evidence="5 8" id="KW-1015">Disulfide bond</keyword>
<feature type="binding site" evidence="7">
    <location>
        <position position="870"/>
    </location>
    <ligand>
        <name>Ca(2+)</name>
        <dbReference type="ChEBI" id="CHEBI:29108"/>
    </ligand>
</feature>
<keyword evidence="7" id="KW-0479">Metal-binding</keyword>
<keyword evidence="4 9" id="KW-0378">Hydrolase</keyword>
<dbReference type="RefSeq" id="XP_008711325.1">
    <property type="nucleotide sequence ID" value="XM_008713103.1"/>
</dbReference>
<feature type="compositionally biased region" description="Basic and acidic residues" evidence="10">
    <location>
        <begin position="694"/>
        <end position="708"/>
    </location>
</feature>
<dbReference type="GO" id="GO:0005783">
    <property type="term" value="C:endoplasmic reticulum"/>
    <property type="evidence" value="ECO:0007669"/>
    <property type="project" value="TreeGrafter"/>
</dbReference>
<evidence type="ECO:0000256" key="8">
    <source>
        <dbReference type="PIRSR" id="PIRSR601382-3"/>
    </source>
</evidence>
<feature type="disulfide bond" evidence="8">
    <location>
        <begin position="598"/>
        <end position="627"/>
    </location>
</feature>
<evidence type="ECO:0000256" key="4">
    <source>
        <dbReference type="ARBA" id="ARBA00022801"/>
    </source>
</evidence>
<feature type="compositionally biased region" description="Low complexity" evidence="10">
    <location>
        <begin position="113"/>
        <end position="123"/>
    </location>
</feature>
<evidence type="ECO:0000256" key="1">
    <source>
        <dbReference type="ARBA" id="ARBA00001913"/>
    </source>
</evidence>
<keyword evidence="12" id="KW-1185">Reference proteome</keyword>
<comment type="cofactor">
    <cofactor evidence="1 7">
        <name>Ca(2+)</name>
        <dbReference type="ChEBI" id="CHEBI:29108"/>
    </cofactor>
</comment>
<name>W2SF02_CYPE1</name>
<organism evidence="11 12">
    <name type="scientific">Cyphellophora europaea (strain CBS 101466)</name>
    <name type="common">Phialophora europaea</name>
    <dbReference type="NCBI Taxonomy" id="1220924"/>
    <lineage>
        <taxon>Eukaryota</taxon>
        <taxon>Fungi</taxon>
        <taxon>Dikarya</taxon>
        <taxon>Ascomycota</taxon>
        <taxon>Pezizomycotina</taxon>
        <taxon>Eurotiomycetes</taxon>
        <taxon>Chaetothyriomycetidae</taxon>
        <taxon>Chaetothyriales</taxon>
        <taxon>Cyphellophoraceae</taxon>
        <taxon>Cyphellophora</taxon>
    </lineage>
</organism>
<dbReference type="InParanoid" id="W2SF02"/>
<reference evidence="11 12" key="1">
    <citation type="submission" date="2013-03" db="EMBL/GenBank/DDBJ databases">
        <title>The Genome Sequence of Phialophora europaea CBS 101466.</title>
        <authorList>
            <consortium name="The Broad Institute Genomics Platform"/>
            <person name="Cuomo C."/>
            <person name="de Hoog S."/>
            <person name="Gorbushina A."/>
            <person name="Walker B."/>
            <person name="Young S.K."/>
            <person name="Zeng Q."/>
            <person name="Gargeya S."/>
            <person name="Fitzgerald M."/>
            <person name="Haas B."/>
            <person name="Abouelleil A."/>
            <person name="Allen A.W."/>
            <person name="Alvarado L."/>
            <person name="Arachchi H.M."/>
            <person name="Berlin A.M."/>
            <person name="Chapman S.B."/>
            <person name="Gainer-Dewar J."/>
            <person name="Goldberg J."/>
            <person name="Griggs A."/>
            <person name="Gujja S."/>
            <person name="Hansen M."/>
            <person name="Howarth C."/>
            <person name="Imamovic A."/>
            <person name="Ireland A."/>
            <person name="Larimer J."/>
            <person name="McCowan C."/>
            <person name="Murphy C."/>
            <person name="Pearson M."/>
            <person name="Poon T.W."/>
            <person name="Priest M."/>
            <person name="Roberts A."/>
            <person name="Saif S."/>
            <person name="Shea T."/>
            <person name="Sisk P."/>
            <person name="Sykes S."/>
            <person name="Wortman J."/>
            <person name="Nusbaum C."/>
            <person name="Birren B."/>
        </authorList>
    </citation>
    <scope>NUCLEOTIDE SEQUENCE [LARGE SCALE GENOMIC DNA]</scope>
    <source>
        <strain evidence="11 12">CBS 101466</strain>
    </source>
</reference>
<dbReference type="FunCoup" id="W2SF02">
    <property type="interactions" value="91"/>
</dbReference>
<evidence type="ECO:0000256" key="10">
    <source>
        <dbReference type="SAM" id="MobiDB-lite"/>
    </source>
</evidence>